<dbReference type="PANTHER" id="PTHR46586">
    <property type="entry name" value="ANKYRIN REPEAT-CONTAINING PROTEIN"/>
    <property type="match status" value="1"/>
</dbReference>
<dbReference type="InterPro" id="IPR002110">
    <property type="entry name" value="Ankyrin_rpt"/>
</dbReference>
<evidence type="ECO:0000313" key="2">
    <source>
        <dbReference type="Proteomes" id="UP000001396"/>
    </source>
</evidence>
<keyword evidence="2" id="KW-1185">Reference proteome</keyword>
<gene>
    <name evidence="1" type="ORF">PPL_05782</name>
</gene>
<dbReference type="SMART" id="SM00248">
    <property type="entry name" value="ANK"/>
    <property type="match status" value="4"/>
</dbReference>
<protein>
    <recommendedName>
        <fullName evidence="3">Ankyrin repeat protein</fullName>
    </recommendedName>
</protein>
<reference evidence="1 2" key="1">
    <citation type="journal article" date="2011" name="Genome Res.">
        <title>Phylogeny-wide analysis of social amoeba genomes highlights ancient origins for complex intercellular communication.</title>
        <authorList>
            <person name="Heidel A.J."/>
            <person name="Lawal H.M."/>
            <person name="Felder M."/>
            <person name="Schilde C."/>
            <person name="Helps N.R."/>
            <person name="Tunggal B."/>
            <person name="Rivero F."/>
            <person name="John U."/>
            <person name="Schleicher M."/>
            <person name="Eichinger L."/>
            <person name="Platzer M."/>
            <person name="Noegel A.A."/>
            <person name="Schaap P."/>
            <person name="Gloeckner G."/>
        </authorList>
    </citation>
    <scope>NUCLEOTIDE SEQUENCE [LARGE SCALE GENOMIC DNA]</scope>
    <source>
        <strain evidence="2">ATCC 26659 / Pp 5 / PN500</strain>
    </source>
</reference>
<dbReference type="SUPFAM" id="SSF140860">
    <property type="entry name" value="Pseudo ankyrin repeat-like"/>
    <property type="match status" value="1"/>
</dbReference>
<dbReference type="PANTHER" id="PTHR46586:SF3">
    <property type="entry name" value="ANKYRIN REPEAT-CONTAINING PROTEIN"/>
    <property type="match status" value="1"/>
</dbReference>
<sequence>MKSELFKLVFNNIIIRSNIFNQLQNEAYGPGYERYKWIQLVNLPFLLIQYDYFDLFVKHWITVGCSNYHYKQMKLKDNMGIFKVAIKFNRLNFIKCFVELNLLDLSKYSTEVIEAARRERKKEIAVFLVSTSKSDTIYDYSRDLIDACRSNDIETVKLLSPKVNKEFYEANSPLFEAAFSDNLEIVDWLLNNRFDEANLIGRTRLVGMVVNQNLMHIPDWLLSKGHIEDIVYHNRNLYLHFQPGTFQWLKTTKLKINFSSEDIDNGACSLSLDDLKWMCDHCNEQFSGMAMYNAITNSNFEVAKWLHENHNAVGSEEVDYITVNDEKETLEMIKWFHENRTDTLGLHVMDRAASSSLDIVKFLHFNRTEGCTDNAMLNALKAGHIEIFEFLKENRTEGVPNDLIEQLCADGNLAMIQYLHKTGKPNEYRNWSQAIDKAAEKSHLHLIKWIHQNTAHRCSNEAFKWALLNGDFEMVQYLINNKLCSYDLESMVISRIGSKYGDIPTLDWLLKQNIFDHAKLVECANQNYVDFIGAFFKDYHIDIIDYFNMDKLLKIND</sequence>
<dbReference type="SUPFAM" id="SSF48403">
    <property type="entry name" value="Ankyrin repeat"/>
    <property type="match status" value="2"/>
</dbReference>
<comment type="caution">
    <text evidence="1">The sequence shown here is derived from an EMBL/GenBank/DDBJ whole genome shotgun (WGS) entry which is preliminary data.</text>
</comment>
<evidence type="ECO:0008006" key="3">
    <source>
        <dbReference type="Google" id="ProtNLM"/>
    </source>
</evidence>
<dbReference type="Gene3D" id="1.25.40.20">
    <property type="entry name" value="Ankyrin repeat-containing domain"/>
    <property type="match status" value="2"/>
</dbReference>
<dbReference type="EMBL" id="ADBJ01000025">
    <property type="protein sequence ID" value="EFA81787.1"/>
    <property type="molecule type" value="Genomic_DNA"/>
</dbReference>
<dbReference type="InterPro" id="IPR036770">
    <property type="entry name" value="Ankyrin_rpt-contain_sf"/>
</dbReference>
<dbReference type="InterPro" id="IPR052050">
    <property type="entry name" value="SecEffector_AnkRepeat"/>
</dbReference>
<proteinExistence type="predicted"/>
<organism evidence="1 2">
    <name type="scientific">Heterostelium pallidum (strain ATCC 26659 / Pp 5 / PN500)</name>
    <name type="common">Cellular slime mold</name>
    <name type="synonym">Polysphondylium pallidum</name>
    <dbReference type="NCBI Taxonomy" id="670386"/>
    <lineage>
        <taxon>Eukaryota</taxon>
        <taxon>Amoebozoa</taxon>
        <taxon>Evosea</taxon>
        <taxon>Eumycetozoa</taxon>
        <taxon>Dictyostelia</taxon>
        <taxon>Acytosteliales</taxon>
        <taxon>Acytosteliaceae</taxon>
        <taxon>Heterostelium</taxon>
    </lineage>
</organism>
<accession>D3BB50</accession>
<name>D3BB50_HETP5</name>
<dbReference type="Proteomes" id="UP000001396">
    <property type="component" value="Unassembled WGS sequence"/>
</dbReference>
<evidence type="ECO:0000313" key="1">
    <source>
        <dbReference type="EMBL" id="EFA81787.1"/>
    </source>
</evidence>
<dbReference type="GeneID" id="31361266"/>
<dbReference type="AlphaFoldDB" id="D3BB50"/>
<dbReference type="Pfam" id="PF13637">
    <property type="entry name" value="Ank_4"/>
    <property type="match status" value="1"/>
</dbReference>
<dbReference type="InParanoid" id="D3BB50"/>
<dbReference type="RefSeq" id="XP_020433904.1">
    <property type="nucleotide sequence ID" value="XM_020576655.1"/>
</dbReference>